<dbReference type="RefSeq" id="WP_012446600.1">
    <property type="nucleotide sequence ID" value="NC_010718.1"/>
</dbReference>
<dbReference type="KEGG" id="nth:Nther_0110"/>
<evidence type="ECO:0008006" key="3">
    <source>
        <dbReference type="Google" id="ProtNLM"/>
    </source>
</evidence>
<dbReference type="OrthoDB" id="9780120at2"/>
<sequence length="359" mass="40393">MRKVTFPRMGTSYIAFKMLVEDLGHEAVTPPPPTKQTLTYGTKYSPEFACIPFKVLMGTYIEAIEQGADTIVSSGGVGPCRAGYYGEMHHRILKDAGYDTDMIIFEPPLKSLGDFLKKVKIIKGKSSWLTLIDAVRRAWHKLIALDDLEIMVSKTRPYEINKGDTTRRFQESFEMLNEAWTLKEIKEARQEALNNIKKVETVPRPSNPIKVGMIGEIYVVLEPFINADVEKILGELGVEVYRSIYLTNWTRDNTVIDGEKDVKKLARPYLDQLIGGHGQSSIGDTIKYAKEGYHGVVHLAPFTCIPEIVAKSILPTVSHDYQIPVITLFLDEQTGKAGIKTRLEAFVDLIKKKQLNEVS</sequence>
<protein>
    <recommendedName>
        <fullName evidence="3">DUF2229 domain-containing protein</fullName>
    </recommendedName>
</protein>
<dbReference type="Gene3D" id="3.40.50.11900">
    <property type="match status" value="1"/>
</dbReference>
<dbReference type="EMBL" id="CP001034">
    <property type="protein sequence ID" value="ACB83709.1"/>
    <property type="molecule type" value="Genomic_DNA"/>
</dbReference>
<dbReference type="Proteomes" id="UP000001683">
    <property type="component" value="Chromosome"/>
</dbReference>
<dbReference type="AlphaFoldDB" id="B2A3T3"/>
<dbReference type="InterPro" id="IPR051805">
    <property type="entry name" value="Dehydratase_Activator_Redct"/>
</dbReference>
<dbReference type="eggNOG" id="COG3581">
    <property type="taxonomic scope" value="Bacteria"/>
</dbReference>
<accession>B2A3T3</accession>
<name>B2A3T3_NATTJ</name>
<evidence type="ECO:0000313" key="2">
    <source>
        <dbReference type="Proteomes" id="UP000001683"/>
    </source>
</evidence>
<dbReference type="PANTHER" id="PTHR32329:SF2">
    <property type="entry name" value="BIFUNCTIONAL PROTEIN [INCLUDES 2-HYDROXYACYL-COA DEHYDRATASE (N-TER) AND ITS ACTIVATOR DOMAIN (C_TERM)"/>
    <property type="match status" value="1"/>
</dbReference>
<keyword evidence="2" id="KW-1185">Reference proteome</keyword>
<dbReference type="HOGENOM" id="CLU_057460_0_0_9"/>
<reference evidence="1 2" key="2">
    <citation type="journal article" date="2011" name="J. Bacteriol.">
        <title>Complete genome sequence of the anaerobic, halophilic alkalithermophile Natranaerobius thermophilus JW/NM-WN-LF.</title>
        <authorList>
            <person name="Zhao B."/>
            <person name="Mesbah N.M."/>
            <person name="Dalin E."/>
            <person name="Goodwin L."/>
            <person name="Nolan M."/>
            <person name="Pitluck S."/>
            <person name="Chertkov O."/>
            <person name="Brettin T.S."/>
            <person name="Han J."/>
            <person name="Larimer F.W."/>
            <person name="Land M.L."/>
            <person name="Hauser L."/>
            <person name="Kyrpides N."/>
            <person name="Wiegel J."/>
        </authorList>
    </citation>
    <scope>NUCLEOTIDE SEQUENCE [LARGE SCALE GENOMIC DNA]</scope>
    <source>
        <strain evidence="2">ATCC BAA-1301 / DSM 18059 / JW/NM-WN-LF</strain>
    </source>
</reference>
<evidence type="ECO:0000313" key="1">
    <source>
        <dbReference type="EMBL" id="ACB83709.1"/>
    </source>
</evidence>
<gene>
    <name evidence="1" type="ordered locus">Nther_0110</name>
</gene>
<proteinExistence type="predicted"/>
<dbReference type="InParanoid" id="B2A3T3"/>
<reference evidence="1 2" key="1">
    <citation type="submission" date="2008-04" db="EMBL/GenBank/DDBJ databases">
        <title>Complete sequence of chromosome of Natranaerobius thermophilus JW/NM-WN-LF.</title>
        <authorList>
            <consortium name="US DOE Joint Genome Institute"/>
            <person name="Copeland A."/>
            <person name="Lucas S."/>
            <person name="Lapidus A."/>
            <person name="Glavina del Rio T."/>
            <person name="Dalin E."/>
            <person name="Tice H."/>
            <person name="Bruce D."/>
            <person name="Goodwin L."/>
            <person name="Pitluck S."/>
            <person name="Chertkov O."/>
            <person name="Brettin T."/>
            <person name="Detter J.C."/>
            <person name="Han C."/>
            <person name="Kuske C.R."/>
            <person name="Schmutz J."/>
            <person name="Larimer F."/>
            <person name="Land M."/>
            <person name="Hauser L."/>
            <person name="Kyrpides N."/>
            <person name="Lykidis A."/>
            <person name="Mesbah N.M."/>
            <person name="Wiegel J."/>
        </authorList>
    </citation>
    <scope>NUCLEOTIDE SEQUENCE [LARGE SCALE GENOMIC DNA]</scope>
    <source>
        <strain evidence="2">ATCC BAA-1301 / DSM 18059 / JW/NM-WN-LF</strain>
    </source>
</reference>
<dbReference type="PANTHER" id="PTHR32329">
    <property type="entry name" value="BIFUNCTIONAL PROTEIN [INCLUDES 2-HYDROXYACYL-COA DEHYDRATASE (N-TER) AND ITS ACTIVATOR DOMAIN (C_TERM)-RELATED"/>
    <property type="match status" value="1"/>
</dbReference>
<dbReference type="STRING" id="457570.Nther_0110"/>
<organism evidence="1 2">
    <name type="scientific">Natranaerobius thermophilus (strain ATCC BAA-1301 / DSM 18059 / JW/NM-WN-LF)</name>
    <dbReference type="NCBI Taxonomy" id="457570"/>
    <lineage>
        <taxon>Bacteria</taxon>
        <taxon>Bacillati</taxon>
        <taxon>Bacillota</taxon>
        <taxon>Clostridia</taxon>
        <taxon>Natranaerobiales</taxon>
        <taxon>Natranaerobiaceae</taxon>
        <taxon>Natranaerobius</taxon>
    </lineage>
</organism>